<proteinExistence type="predicted"/>
<dbReference type="AlphaFoldDB" id="A0AAE0PJ55"/>
<evidence type="ECO:0000313" key="3">
    <source>
        <dbReference type="Proteomes" id="UP001281003"/>
    </source>
</evidence>
<feature type="compositionally biased region" description="Acidic residues" evidence="1">
    <location>
        <begin position="92"/>
        <end position="103"/>
    </location>
</feature>
<reference evidence="2" key="1">
    <citation type="journal article" date="2023" name="Mol. Phylogenet. Evol.">
        <title>Genome-scale phylogeny and comparative genomics of the fungal order Sordariales.</title>
        <authorList>
            <person name="Hensen N."/>
            <person name="Bonometti L."/>
            <person name="Westerberg I."/>
            <person name="Brannstrom I.O."/>
            <person name="Guillou S."/>
            <person name="Cros-Aarteil S."/>
            <person name="Calhoun S."/>
            <person name="Haridas S."/>
            <person name="Kuo A."/>
            <person name="Mondo S."/>
            <person name="Pangilinan J."/>
            <person name="Riley R."/>
            <person name="LaButti K."/>
            <person name="Andreopoulos B."/>
            <person name="Lipzen A."/>
            <person name="Chen C."/>
            <person name="Yan M."/>
            <person name="Daum C."/>
            <person name="Ng V."/>
            <person name="Clum A."/>
            <person name="Steindorff A."/>
            <person name="Ohm R.A."/>
            <person name="Martin F."/>
            <person name="Silar P."/>
            <person name="Natvig D.O."/>
            <person name="Lalanne C."/>
            <person name="Gautier V."/>
            <person name="Ament-Velasquez S.L."/>
            <person name="Kruys A."/>
            <person name="Hutchinson M.I."/>
            <person name="Powell A.J."/>
            <person name="Barry K."/>
            <person name="Miller A.N."/>
            <person name="Grigoriev I.V."/>
            <person name="Debuchy R."/>
            <person name="Gladieux P."/>
            <person name="Hiltunen Thoren M."/>
            <person name="Johannesson H."/>
        </authorList>
    </citation>
    <scope>NUCLEOTIDE SEQUENCE</scope>
    <source>
        <strain evidence="2">FGSC 1904</strain>
    </source>
</reference>
<name>A0AAE0PJ55_SORBR</name>
<gene>
    <name evidence="2" type="ORF">B0T20DRAFT_494886</name>
</gene>
<dbReference type="EMBL" id="JAUTDP010000003">
    <property type="protein sequence ID" value="KAK3400799.1"/>
    <property type="molecule type" value="Genomic_DNA"/>
</dbReference>
<comment type="caution">
    <text evidence="2">The sequence shown here is derived from an EMBL/GenBank/DDBJ whole genome shotgun (WGS) entry which is preliminary data.</text>
</comment>
<reference evidence="2" key="2">
    <citation type="submission" date="2023-07" db="EMBL/GenBank/DDBJ databases">
        <authorList>
            <consortium name="Lawrence Berkeley National Laboratory"/>
            <person name="Haridas S."/>
            <person name="Hensen N."/>
            <person name="Bonometti L."/>
            <person name="Westerberg I."/>
            <person name="Brannstrom I.O."/>
            <person name="Guillou S."/>
            <person name="Cros-Aarteil S."/>
            <person name="Calhoun S."/>
            <person name="Kuo A."/>
            <person name="Mondo S."/>
            <person name="Pangilinan J."/>
            <person name="Riley R."/>
            <person name="LaButti K."/>
            <person name="Andreopoulos B."/>
            <person name="Lipzen A."/>
            <person name="Chen C."/>
            <person name="Yanf M."/>
            <person name="Daum C."/>
            <person name="Ng V."/>
            <person name="Clum A."/>
            <person name="Steindorff A."/>
            <person name="Ohm R."/>
            <person name="Martin F."/>
            <person name="Silar P."/>
            <person name="Natvig D."/>
            <person name="Lalanne C."/>
            <person name="Gautier V."/>
            <person name="Ament-velasquez S.L."/>
            <person name="Kruys A."/>
            <person name="Hutchinson M.I."/>
            <person name="Powell A.J."/>
            <person name="Barry K."/>
            <person name="Miller A.N."/>
            <person name="Grigoriev I.V."/>
            <person name="Debuchy R."/>
            <person name="Gladieux P."/>
            <person name="Thoren M.H."/>
            <person name="Johannesson H."/>
        </authorList>
    </citation>
    <scope>NUCLEOTIDE SEQUENCE</scope>
    <source>
        <strain evidence="2">FGSC 1904</strain>
    </source>
</reference>
<dbReference type="Proteomes" id="UP001281003">
    <property type="component" value="Unassembled WGS sequence"/>
</dbReference>
<protein>
    <submittedName>
        <fullName evidence="2">Uncharacterized protein</fullName>
    </submittedName>
</protein>
<evidence type="ECO:0000256" key="1">
    <source>
        <dbReference type="SAM" id="MobiDB-lite"/>
    </source>
</evidence>
<organism evidence="2 3">
    <name type="scientific">Sordaria brevicollis</name>
    <dbReference type="NCBI Taxonomy" id="83679"/>
    <lineage>
        <taxon>Eukaryota</taxon>
        <taxon>Fungi</taxon>
        <taxon>Dikarya</taxon>
        <taxon>Ascomycota</taxon>
        <taxon>Pezizomycotina</taxon>
        <taxon>Sordariomycetes</taxon>
        <taxon>Sordariomycetidae</taxon>
        <taxon>Sordariales</taxon>
        <taxon>Sordariaceae</taxon>
        <taxon>Sordaria</taxon>
    </lineage>
</organism>
<accession>A0AAE0PJ55</accession>
<feature type="compositionally biased region" description="Basic and acidic residues" evidence="1">
    <location>
        <begin position="42"/>
        <end position="55"/>
    </location>
</feature>
<feature type="region of interest" description="Disordered" evidence="1">
    <location>
        <begin position="1"/>
        <end position="106"/>
    </location>
</feature>
<keyword evidence="3" id="KW-1185">Reference proteome</keyword>
<evidence type="ECO:0000313" key="2">
    <source>
        <dbReference type="EMBL" id="KAK3400799.1"/>
    </source>
</evidence>
<sequence>MEKASKKRIRDSGVSSRPQKQNRKSTADEAMPAPVATPKAATRRDNSNVDVKKPDPGASDQRTSTLKRKNDETPDKKPKKVKAREDTPDPCQDYDDDDDEEDCDGPKRCRRCDGELEVHEEDRRMCFDCRYYHPGKAVKDPSAPCWKVDTRGLDHFDLMEHHADCQVDGYIWDCCGKIQIVQGCKEREFRR</sequence>